<organism evidence="1 2">
    <name type="scientific">Didymella exigua CBS 183.55</name>
    <dbReference type="NCBI Taxonomy" id="1150837"/>
    <lineage>
        <taxon>Eukaryota</taxon>
        <taxon>Fungi</taxon>
        <taxon>Dikarya</taxon>
        <taxon>Ascomycota</taxon>
        <taxon>Pezizomycotina</taxon>
        <taxon>Dothideomycetes</taxon>
        <taxon>Pleosporomycetidae</taxon>
        <taxon>Pleosporales</taxon>
        <taxon>Pleosporineae</taxon>
        <taxon>Didymellaceae</taxon>
        <taxon>Didymella</taxon>
    </lineage>
</organism>
<sequence>MRHVGHTVRDDVDGAAGAPGFIWFRETQVLRAFGQIYHTFPIHSLGIRTKISNGDSGVDEVDQAPTSEPEFDSDTWDAERWRNRHKHRTRHLSTTKPDATANPLSGATPQYICSNDQIFQRPPTEQHYGQEFEQYIGTYKVPRNATDFVRDVAASDQATVEQSSTSSEMLGVKTEFVNDTLTEQHIATRQREEGTCR</sequence>
<dbReference type="RefSeq" id="XP_033448468.1">
    <property type="nucleotide sequence ID" value="XM_033598040.1"/>
</dbReference>
<evidence type="ECO:0000313" key="2">
    <source>
        <dbReference type="Proteomes" id="UP000800082"/>
    </source>
</evidence>
<dbReference type="Proteomes" id="UP000800082">
    <property type="component" value="Unassembled WGS sequence"/>
</dbReference>
<evidence type="ECO:0000313" key="1">
    <source>
        <dbReference type="EMBL" id="KAF1928216.1"/>
    </source>
</evidence>
<name>A0A6A5RPJ4_9PLEO</name>
<protein>
    <submittedName>
        <fullName evidence="1">Uncharacterized protein</fullName>
    </submittedName>
</protein>
<gene>
    <name evidence="1" type="ORF">M421DRAFT_92510</name>
</gene>
<accession>A0A6A5RPJ4</accession>
<dbReference type="EMBL" id="ML978969">
    <property type="protein sequence ID" value="KAF1928216.1"/>
    <property type="molecule type" value="Genomic_DNA"/>
</dbReference>
<dbReference type="GeneID" id="54355707"/>
<reference evidence="1" key="1">
    <citation type="journal article" date="2020" name="Stud. Mycol.">
        <title>101 Dothideomycetes genomes: a test case for predicting lifestyles and emergence of pathogens.</title>
        <authorList>
            <person name="Haridas S."/>
            <person name="Albert R."/>
            <person name="Binder M."/>
            <person name="Bloem J."/>
            <person name="Labutti K."/>
            <person name="Salamov A."/>
            <person name="Andreopoulos B."/>
            <person name="Baker S."/>
            <person name="Barry K."/>
            <person name="Bills G."/>
            <person name="Bluhm B."/>
            <person name="Cannon C."/>
            <person name="Castanera R."/>
            <person name="Culley D."/>
            <person name="Daum C."/>
            <person name="Ezra D."/>
            <person name="Gonzalez J."/>
            <person name="Henrissat B."/>
            <person name="Kuo A."/>
            <person name="Liang C."/>
            <person name="Lipzen A."/>
            <person name="Lutzoni F."/>
            <person name="Magnuson J."/>
            <person name="Mondo S."/>
            <person name="Nolan M."/>
            <person name="Ohm R."/>
            <person name="Pangilinan J."/>
            <person name="Park H.-J."/>
            <person name="Ramirez L."/>
            <person name="Alfaro M."/>
            <person name="Sun H."/>
            <person name="Tritt A."/>
            <person name="Yoshinaga Y."/>
            <person name="Zwiers L.-H."/>
            <person name="Turgeon B."/>
            <person name="Goodwin S."/>
            <person name="Spatafora J."/>
            <person name="Crous P."/>
            <person name="Grigoriev I."/>
        </authorList>
    </citation>
    <scope>NUCLEOTIDE SEQUENCE</scope>
    <source>
        <strain evidence="1">CBS 183.55</strain>
    </source>
</reference>
<keyword evidence="2" id="KW-1185">Reference proteome</keyword>
<dbReference type="AlphaFoldDB" id="A0A6A5RPJ4"/>
<proteinExistence type="predicted"/>